<dbReference type="AlphaFoldDB" id="C0RBR3"/>
<keyword evidence="1" id="KW-0812">Transmembrane</keyword>
<dbReference type="Proteomes" id="UP000003481">
    <property type="component" value="Plasmid A14S_lp36"/>
</dbReference>
<reference evidence="2 3" key="1">
    <citation type="journal article" date="2012" name="J. Bacteriol.">
        <title>Whole-Genome Sequences of Borrelia bissettii, Borrelia valaisiana, and Borrelia spielmanii.</title>
        <authorList>
            <person name="Schutzer S.E."/>
            <person name="Fraser-Liggett C.M."/>
            <person name="Qiu W.G."/>
            <person name="Kraiczy P."/>
            <person name="Mongodin E.F."/>
            <person name="Dunn J.J."/>
            <person name="Luft B.J."/>
            <person name="Casjens S.R."/>
        </authorList>
    </citation>
    <scope>NUCLEOTIDE SEQUENCE [LARGE SCALE GENOMIC DNA]</scope>
    <source>
        <strain evidence="2 3">A14S</strain>
        <plasmid evidence="2 3">A14S_lp36</plasmid>
    </source>
</reference>
<proteinExistence type="predicted"/>
<keyword evidence="1" id="KW-0472">Membrane</keyword>
<organism evidence="2 3">
    <name type="scientific">Borreliella spielmanii A14S</name>
    <dbReference type="NCBI Taxonomy" id="498742"/>
    <lineage>
        <taxon>Bacteria</taxon>
        <taxon>Pseudomonadati</taxon>
        <taxon>Spirochaetota</taxon>
        <taxon>Spirochaetia</taxon>
        <taxon>Spirochaetales</taxon>
        <taxon>Borreliaceae</taxon>
        <taxon>Borreliella</taxon>
    </lineage>
</organism>
<geneLocation type="plasmid" evidence="2 3">
    <name>A14S_lp36</name>
</geneLocation>
<dbReference type="EMBL" id="CP001466">
    <property type="protein sequence ID" value="ACN53213.1"/>
    <property type="molecule type" value="Genomic_DNA"/>
</dbReference>
<protein>
    <submittedName>
        <fullName evidence="2">Uncharacterized protein</fullName>
    </submittedName>
</protein>
<dbReference type="HOGENOM" id="CLU_3059133_0_0_12"/>
<evidence type="ECO:0000313" key="3">
    <source>
        <dbReference type="Proteomes" id="UP000003481"/>
    </source>
</evidence>
<evidence type="ECO:0000256" key="1">
    <source>
        <dbReference type="SAM" id="Phobius"/>
    </source>
</evidence>
<keyword evidence="2" id="KW-0614">Plasmid</keyword>
<sequence length="53" mass="6043">MCRLKNLDLLCSRFVFIFYVVCFVGCGLLKIIVMIIIIKVAELLNIVKIISPI</sequence>
<gene>
    <name evidence="2" type="ORF">BSPA14S_K0003</name>
</gene>
<accession>C0RBR3</accession>
<feature type="transmembrane region" description="Helical" evidence="1">
    <location>
        <begin position="16"/>
        <end position="38"/>
    </location>
</feature>
<keyword evidence="1" id="KW-1133">Transmembrane helix</keyword>
<evidence type="ECO:0000313" key="2">
    <source>
        <dbReference type="EMBL" id="ACN53213.1"/>
    </source>
</evidence>
<name>C0RBR3_9SPIR</name>